<name>A0A3G2S3V8_MALR7</name>
<dbReference type="STRING" id="425264.A0A3G2S3V8"/>
<dbReference type="GO" id="GO:0000460">
    <property type="term" value="P:maturation of 5.8S rRNA"/>
    <property type="evidence" value="ECO:0007669"/>
    <property type="project" value="TreeGrafter"/>
</dbReference>
<dbReference type="PANTHER" id="PTHR15002">
    <property type="entry name" value="RIBOSOMAL BIOGENESIS PROTEIN LAS1L"/>
    <property type="match status" value="1"/>
</dbReference>
<evidence type="ECO:0000313" key="2">
    <source>
        <dbReference type="EMBL" id="AYO41838.1"/>
    </source>
</evidence>
<evidence type="ECO:0000313" key="3">
    <source>
        <dbReference type="Proteomes" id="UP000269793"/>
    </source>
</evidence>
<gene>
    <name evidence="2" type="primary">las1</name>
    <name evidence="2" type="ORF">DNF11_0888</name>
</gene>
<dbReference type="VEuPathDB" id="FungiDB:DNF11_0888"/>
<proteinExistence type="predicted"/>
<dbReference type="GO" id="GO:0000470">
    <property type="term" value="P:maturation of LSU-rRNA"/>
    <property type="evidence" value="ECO:0007669"/>
    <property type="project" value="TreeGrafter"/>
</dbReference>
<feature type="region of interest" description="Disordered" evidence="1">
    <location>
        <begin position="428"/>
        <end position="457"/>
    </location>
</feature>
<dbReference type="Pfam" id="PF04031">
    <property type="entry name" value="Las1"/>
    <property type="match status" value="1"/>
</dbReference>
<dbReference type="EMBL" id="CP033149">
    <property type="protein sequence ID" value="AYO41838.1"/>
    <property type="molecule type" value="Genomic_DNA"/>
</dbReference>
<dbReference type="OrthoDB" id="10263222at2759"/>
<dbReference type="GO" id="GO:0090730">
    <property type="term" value="C:Las1 complex"/>
    <property type="evidence" value="ECO:0007669"/>
    <property type="project" value="InterPro"/>
</dbReference>
<dbReference type="PANTHER" id="PTHR15002:SF0">
    <property type="entry name" value="RIBOSOMAL BIOGENESIS PROTEIN LAS1L"/>
    <property type="match status" value="1"/>
</dbReference>
<evidence type="ECO:0000256" key="1">
    <source>
        <dbReference type="SAM" id="MobiDB-lite"/>
    </source>
</evidence>
<dbReference type="Proteomes" id="UP000269793">
    <property type="component" value="Chromosome II"/>
</dbReference>
<dbReference type="InterPro" id="IPR007174">
    <property type="entry name" value="Las1"/>
</dbReference>
<dbReference type="GO" id="GO:0004519">
    <property type="term" value="F:endonuclease activity"/>
    <property type="evidence" value="ECO:0007669"/>
    <property type="project" value="InterPro"/>
</dbReference>
<dbReference type="AlphaFoldDB" id="A0A3G2S3V8"/>
<organism evidence="2 3">
    <name type="scientific">Malassezia restricta (strain ATCC 96810 / NBRC 103918 / CBS 7877)</name>
    <name type="common">Seborrheic dermatitis infection agent</name>
    <dbReference type="NCBI Taxonomy" id="425264"/>
    <lineage>
        <taxon>Eukaryota</taxon>
        <taxon>Fungi</taxon>
        <taxon>Dikarya</taxon>
        <taxon>Basidiomycota</taxon>
        <taxon>Ustilaginomycotina</taxon>
        <taxon>Malasseziomycetes</taxon>
        <taxon>Malasseziales</taxon>
        <taxon>Malasseziaceae</taxon>
        <taxon>Malassezia</taxon>
    </lineage>
</organism>
<accession>A0A3G2S3V8</accession>
<keyword evidence="3" id="KW-1185">Reference proteome</keyword>
<protein>
    <submittedName>
        <fullName evidence="2">Pre-rRNA-processing protein las1</fullName>
    </submittedName>
</protein>
<dbReference type="GO" id="GO:0030687">
    <property type="term" value="C:preribosome, large subunit precursor"/>
    <property type="evidence" value="ECO:0007669"/>
    <property type="project" value="TreeGrafter"/>
</dbReference>
<reference evidence="2 3" key="1">
    <citation type="submission" date="2018-10" db="EMBL/GenBank/DDBJ databases">
        <title>Complete genome sequence of Malassezia restricta CBS 7877.</title>
        <authorList>
            <person name="Morand S.C."/>
            <person name="Bertignac M."/>
            <person name="Iltis A."/>
            <person name="Kolder I."/>
            <person name="Pirovano W."/>
            <person name="Jourdain R."/>
            <person name="Clavaud C."/>
        </authorList>
    </citation>
    <scope>NUCLEOTIDE SEQUENCE [LARGE SCALE GENOMIC DNA]</scope>
    <source>
        <strain evidence="2 3">CBS 7877</strain>
    </source>
</reference>
<sequence>MRLPRRSPYYGHVGDELAYVHEGLYSNRLDQSSVESALGVVRLWMHRGSCPQAVESTALLVQSIVSDQAHASDYAARALYAMALTRFVNSVVDSFQTGAFAQSIGAIAERIGLPQWLVQVRHSATHEDLPSKSVCRTACERALAWLDQHYWKPTLYAHDDTLEDPAAPDDTATVRAAQLVYAYRKHATAVLRDASLAQRSAPPHLHALSDIEQWVRDACQQQRQPSSTAARLGRDAHNTDDAIQHQDVAPILTVLVSQLLLPGALFPADLKRRRTWHVPDEAAQVWDPLLWRMHHISSLFLPMLSDALVQASTSFGSYVRGWLEHLSHFDVGVPSDVRQGVLQRRFAPHVMPLSRVIVYSALNASRSDEDDMHHLAKTIYQADADEAWRQSIAELCRVRTISTEGVEIPASACLAEMETRAVAPLDVPAQPAQLTNDDEDAPTGWRRAPRSYTPTPIGCLQGQRPPLLLLNHS</sequence>